<dbReference type="eggNOG" id="COG2226">
    <property type="taxonomic scope" value="Bacteria"/>
</dbReference>
<keyword evidence="7" id="KW-1185">Reference proteome</keyword>
<evidence type="ECO:0000313" key="7">
    <source>
        <dbReference type="Proteomes" id="UP000000268"/>
    </source>
</evidence>
<dbReference type="Proteomes" id="UP000000268">
    <property type="component" value="Chromosome"/>
</dbReference>
<dbReference type="CDD" id="cd02440">
    <property type="entry name" value="AdoMet_MTases"/>
    <property type="match status" value="1"/>
</dbReference>
<dbReference type="SUPFAM" id="SSF53335">
    <property type="entry name" value="S-adenosyl-L-methionine-dependent methyltransferases"/>
    <property type="match status" value="1"/>
</dbReference>
<comment type="pathway">
    <text evidence="4">Phospholipid metabolism.</text>
</comment>
<dbReference type="GO" id="GO:0008168">
    <property type="term" value="F:methyltransferase activity"/>
    <property type="evidence" value="ECO:0007669"/>
    <property type="project" value="UniProtKB-KW"/>
</dbReference>
<evidence type="ECO:0000259" key="5">
    <source>
        <dbReference type="Pfam" id="PF13847"/>
    </source>
</evidence>
<dbReference type="Pfam" id="PF13847">
    <property type="entry name" value="Methyltransf_31"/>
    <property type="match status" value="1"/>
</dbReference>
<name>B0CDS8_ACAM1</name>
<evidence type="ECO:0000313" key="6">
    <source>
        <dbReference type="EMBL" id="ABW29280.1"/>
    </source>
</evidence>
<dbReference type="EMBL" id="CP000828">
    <property type="protein sequence ID" value="ABW29280.1"/>
    <property type="molecule type" value="Genomic_DNA"/>
</dbReference>
<dbReference type="OrthoDB" id="9791837at2"/>
<keyword evidence="3 6" id="KW-0808">Transferase</keyword>
<dbReference type="KEGG" id="amr:AM1_4301"/>
<keyword evidence="2 6" id="KW-0489">Methyltransferase</keyword>
<gene>
    <name evidence="6" type="ordered locus">AM1_4301</name>
</gene>
<dbReference type="Gene3D" id="3.40.50.150">
    <property type="entry name" value="Vaccinia Virus protein VP39"/>
    <property type="match status" value="1"/>
</dbReference>
<dbReference type="STRING" id="329726.AM1_4301"/>
<dbReference type="GO" id="GO:0032259">
    <property type="term" value="P:methylation"/>
    <property type="evidence" value="ECO:0007669"/>
    <property type="project" value="UniProtKB-KW"/>
</dbReference>
<protein>
    <submittedName>
        <fullName evidence="6">Methyltransferase</fullName>
    </submittedName>
</protein>
<dbReference type="HOGENOM" id="CLU_037990_15_0_3"/>
<accession>B0CDS8</accession>
<dbReference type="InterPro" id="IPR029063">
    <property type="entry name" value="SAM-dependent_MTases_sf"/>
</dbReference>
<feature type="domain" description="Methyltransferase" evidence="5">
    <location>
        <begin position="39"/>
        <end position="152"/>
    </location>
</feature>
<sequence>MTQSMQFWDKVADSYAKQPIADQATYEKKLEVTQKYLQPDMEVLEFGCGTGSTALIHAPHVKHIRAIDFSANMIKIARSKAEAQNIQNVTFEQASIDELSLPNQSIDVVLGLNVLHLLKDKETEIAKVYNILKPGGRFITSTVCLGGTMDWLKVVAPIGKFLRLFPLVRVFSVQELEQSLTDAGFEVEQPWQPSEFTWQLGSGKVAFIVATKAA</sequence>
<dbReference type="AlphaFoldDB" id="B0CDS8"/>
<dbReference type="InterPro" id="IPR025714">
    <property type="entry name" value="Methyltranfer_dom"/>
</dbReference>
<evidence type="ECO:0000256" key="2">
    <source>
        <dbReference type="ARBA" id="ARBA00022603"/>
    </source>
</evidence>
<reference evidence="6 7" key="1">
    <citation type="journal article" date="2008" name="Proc. Natl. Acad. Sci. U.S.A.">
        <title>Niche adaptation and genome expansion in the chlorophyll d-producing cyanobacterium Acaryochloris marina.</title>
        <authorList>
            <person name="Swingley W.D."/>
            <person name="Chen M."/>
            <person name="Cheung P.C."/>
            <person name="Conrad A.L."/>
            <person name="Dejesa L.C."/>
            <person name="Hao J."/>
            <person name="Honchak B.M."/>
            <person name="Karbach L.E."/>
            <person name="Kurdoglu A."/>
            <person name="Lahiri S."/>
            <person name="Mastrian S.D."/>
            <person name="Miyashita H."/>
            <person name="Page L."/>
            <person name="Ramakrishna P."/>
            <person name="Satoh S."/>
            <person name="Sattley W.M."/>
            <person name="Shimada Y."/>
            <person name="Taylor H.L."/>
            <person name="Tomo T."/>
            <person name="Tsuchiya T."/>
            <person name="Wang Z.T."/>
            <person name="Raymond J."/>
            <person name="Mimuro M."/>
            <person name="Blankenship R.E."/>
            <person name="Touchman J.W."/>
        </authorList>
    </citation>
    <scope>NUCLEOTIDE SEQUENCE [LARGE SCALE GENOMIC DNA]</scope>
    <source>
        <strain evidence="7">MBIC 11017</strain>
    </source>
</reference>
<comment type="pathway">
    <text evidence="1">Lipid metabolism.</text>
</comment>
<dbReference type="PANTHER" id="PTHR44307">
    <property type="entry name" value="PHOSPHOETHANOLAMINE METHYLTRANSFERASE"/>
    <property type="match status" value="1"/>
</dbReference>
<evidence type="ECO:0000256" key="3">
    <source>
        <dbReference type="ARBA" id="ARBA00022679"/>
    </source>
</evidence>
<proteinExistence type="predicted"/>
<organism evidence="6 7">
    <name type="scientific">Acaryochloris marina (strain MBIC 11017)</name>
    <dbReference type="NCBI Taxonomy" id="329726"/>
    <lineage>
        <taxon>Bacteria</taxon>
        <taxon>Bacillati</taxon>
        <taxon>Cyanobacteriota</taxon>
        <taxon>Cyanophyceae</taxon>
        <taxon>Acaryochloridales</taxon>
        <taxon>Acaryochloridaceae</taxon>
        <taxon>Acaryochloris</taxon>
    </lineage>
</organism>
<dbReference type="PANTHER" id="PTHR44307:SF2">
    <property type="entry name" value="PHOSPHOETHANOLAMINE METHYLTRANSFERASE ISOFORM X1"/>
    <property type="match status" value="1"/>
</dbReference>
<evidence type="ECO:0000256" key="4">
    <source>
        <dbReference type="ARBA" id="ARBA00025707"/>
    </source>
</evidence>
<dbReference type="RefSeq" id="WP_012164606.1">
    <property type="nucleotide sequence ID" value="NC_009925.1"/>
</dbReference>
<evidence type="ECO:0000256" key="1">
    <source>
        <dbReference type="ARBA" id="ARBA00005189"/>
    </source>
</evidence>